<protein>
    <submittedName>
        <fullName evidence="1">Short-chain dehydrogenase</fullName>
    </submittedName>
</protein>
<gene>
    <name evidence="1" type="ORF">A8C56_04450</name>
</gene>
<dbReference type="STRING" id="1176587.A8C56_04450"/>
<dbReference type="KEGG" id="nia:A8C56_04450"/>
<evidence type="ECO:0000313" key="1">
    <source>
        <dbReference type="EMBL" id="ANH83701.1"/>
    </source>
</evidence>
<name>A0A1A9IAJ8_9BACT</name>
<dbReference type="EMBL" id="CP015772">
    <property type="protein sequence ID" value="ANH83701.1"/>
    <property type="molecule type" value="Genomic_DNA"/>
</dbReference>
<organism evidence="1 2">
    <name type="scientific">Niabella ginsenosidivorans</name>
    <dbReference type="NCBI Taxonomy" id="1176587"/>
    <lineage>
        <taxon>Bacteria</taxon>
        <taxon>Pseudomonadati</taxon>
        <taxon>Bacteroidota</taxon>
        <taxon>Chitinophagia</taxon>
        <taxon>Chitinophagales</taxon>
        <taxon>Chitinophagaceae</taxon>
        <taxon>Niabella</taxon>
    </lineage>
</organism>
<dbReference type="AlphaFoldDB" id="A0A1A9IAJ8"/>
<evidence type="ECO:0000313" key="2">
    <source>
        <dbReference type="Proteomes" id="UP000077667"/>
    </source>
</evidence>
<reference evidence="1 2" key="1">
    <citation type="submission" date="2016-05" db="EMBL/GenBank/DDBJ databases">
        <title>Niabella ginsenosidivorans BS26 whole genome sequencing.</title>
        <authorList>
            <person name="Im W.T."/>
            <person name="Siddiqi M.Z."/>
        </authorList>
    </citation>
    <scope>NUCLEOTIDE SEQUENCE [LARGE SCALE GENOMIC DNA]</scope>
    <source>
        <strain evidence="1 2">BS26</strain>
    </source>
</reference>
<accession>A0A1A9IAJ8</accession>
<dbReference type="Proteomes" id="UP000077667">
    <property type="component" value="Chromosome"/>
</dbReference>
<proteinExistence type="predicted"/>
<sequence length="80" mass="9270">MEKFLVTNTKKAGAVNIHFKDRSTVTGIFINMRDYDELKAKNFWRVVNSKNLEQWKQTKDINLSRLFNGSGFTRLSAATK</sequence>
<keyword evidence="2" id="KW-1185">Reference proteome</keyword>